<sequence length="195" mass="19536">MTAHGSDPLQDQAVGPGDGRDGRALADAVLPPDLSAVFAAGRSVAIAESLTGGLVLAEIVGTPGASAVLRGGVVAYDTELKRRVLGVDAALLAERGPVDPRVAREMARGVRRVCATEGGEAAIGISTTGVAGPSADPQTGTAVGTVFIGVSSARGERAIALNLDGDRAEIRAKTVCAALSALAEETVFLDQDAHS</sequence>
<dbReference type="OrthoDB" id="1253990at2"/>
<evidence type="ECO:0000256" key="1">
    <source>
        <dbReference type="SAM" id="MobiDB-lite"/>
    </source>
</evidence>
<reference evidence="3 4" key="1">
    <citation type="submission" date="2018-10" db="EMBL/GenBank/DDBJ databases">
        <authorList>
            <person name="Li J."/>
        </authorList>
    </citation>
    <scope>NUCLEOTIDE SEQUENCE [LARGE SCALE GENOMIC DNA]</scope>
    <source>
        <strain evidence="3 4">IF 016277</strain>
    </source>
</reference>
<proteinExistence type="predicted"/>
<evidence type="ECO:0000313" key="3">
    <source>
        <dbReference type="EMBL" id="RLP77784.1"/>
    </source>
</evidence>
<protein>
    <submittedName>
        <fullName evidence="3">CinA family protein</fullName>
    </submittedName>
</protein>
<dbReference type="Pfam" id="PF02464">
    <property type="entry name" value="CinA"/>
    <property type="match status" value="1"/>
</dbReference>
<dbReference type="NCBIfam" id="TIGR00199">
    <property type="entry name" value="PncC_domain"/>
    <property type="match status" value="1"/>
</dbReference>
<dbReference type="Proteomes" id="UP000272503">
    <property type="component" value="Unassembled WGS sequence"/>
</dbReference>
<dbReference type="SUPFAM" id="SSF142433">
    <property type="entry name" value="CinA-like"/>
    <property type="match status" value="1"/>
</dbReference>
<dbReference type="Gene3D" id="3.90.950.20">
    <property type="entry name" value="CinA-like"/>
    <property type="match status" value="1"/>
</dbReference>
<name>A0A3L7ACT0_9MICO</name>
<feature type="domain" description="CinA C-terminal" evidence="2">
    <location>
        <begin position="38"/>
        <end position="184"/>
    </location>
</feature>
<dbReference type="RefSeq" id="WP_121646879.1">
    <property type="nucleotide sequence ID" value="NZ_RCUX01000001.1"/>
</dbReference>
<gene>
    <name evidence="3" type="ORF">D9V32_00150</name>
</gene>
<evidence type="ECO:0000259" key="2">
    <source>
        <dbReference type="Pfam" id="PF02464"/>
    </source>
</evidence>
<dbReference type="InterPro" id="IPR008136">
    <property type="entry name" value="CinA_C"/>
</dbReference>
<evidence type="ECO:0000313" key="4">
    <source>
        <dbReference type="Proteomes" id="UP000272503"/>
    </source>
</evidence>
<organism evidence="3 4">
    <name type="scientific">Mycetocola tolaasinivorans</name>
    <dbReference type="NCBI Taxonomy" id="76635"/>
    <lineage>
        <taxon>Bacteria</taxon>
        <taxon>Bacillati</taxon>
        <taxon>Actinomycetota</taxon>
        <taxon>Actinomycetes</taxon>
        <taxon>Micrococcales</taxon>
        <taxon>Microbacteriaceae</taxon>
        <taxon>Mycetocola</taxon>
    </lineage>
</organism>
<dbReference type="EMBL" id="RCUX01000001">
    <property type="protein sequence ID" value="RLP77784.1"/>
    <property type="molecule type" value="Genomic_DNA"/>
</dbReference>
<accession>A0A3L7ACT0</accession>
<dbReference type="InterPro" id="IPR036653">
    <property type="entry name" value="CinA-like_C"/>
</dbReference>
<comment type="caution">
    <text evidence="3">The sequence shown here is derived from an EMBL/GenBank/DDBJ whole genome shotgun (WGS) entry which is preliminary data.</text>
</comment>
<dbReference type="AlphaFoldDB" id="A0A3L7ACT0"/>
<keyword evidence="4" id="KW-1185">Reference proteome</keyword>
<feature type="region of interest" description="Disordered" evidence="1">
    <location>
        <begin position="1"/>
        <end position="22"/>
    </location>
</feature>